<evidence type="ECO:0000256" key="1">
    <source>
        <dbReference type="SAM" id="MobiDB-lite"/>
    </source>
</evidence>
<reference evidence="2 3" key="1">
    <citation type="submission" date="2019-07" db="EMBL/GenBank/DDBJ databases">
        <title>WGS assembly of Gossypium tomentosum.</title>
        <authorList>
            <person name="Chen Z.J."/>
            <person name="Sreedasyam A."/>
            <person name="Ando A."/>
            <person name="Song Q."/>
            <person name="De L."/>
            <person name="Hulse-Kemp A."/>
            <person name="Ding M."/>
            <person name="Ye W."/>
            <person name="Kirkbride R."/>
            <person name="Jenkins J."/>
            <person name="Plott C."/>
            <person name="Lovell J."/>
            <person name="Lin Y.-M."/>
            <person name="Vaughn R."/>
            <person name="Liu B."/>
            <person name="Li W."/>
            <person name="Simpson S."/>
            <person name="Scheffler B."/>
            <person name="Saski C."/>
            <person name="Grover C."/>
            <person name="Hu G."/>
            <person name="Conover J."/>
            <person name="Carlson J."/>
            <person name="Shu S."/>
            <person name="Boston L."/>
            <person name="Williams M."/>
            <person name="Peterson D."/>
            <person name="Mcgee K."/>
            <person name="Jones D."/>
            <person name="Wendel J."/>
            <person name="Stelly D."/>
            <person name="Grimwood J."/>
            <person name="Schmutz J."/>
        </authorList>
    </citation>
    <scope>NUCLEOTIDE SEQUENCE [LARGE SCALE GENOMIC DNA]</scope>
    <source>
        <strain evidence="2">7179.01</strain>
    </source>
</reference>
<gene>
    <name evidence="2" type="ORF">ES332_D08G205800v1</name>
</gene>
<evidence type="ECO:0000313" key="2">
    <source>
        <dbReference type="EMBL" id="TYH59177.1"/>
    </source>
</evidence>
<accession>A0A5D2JWF9</accession>
<dbReference type="EMBL" id="CM017630">
    <property type="protein sequence ID" value="TYH59177.1"/>
    <property type="molecule type" value="Genomic_DNA"/>
</dbReference>
<dbReference type="AlphaFoldDB" id="A0A5D2JWF9"/>
<feature type="region of interest" description="Disordered" evidence="1">
    <location>
        <begin position="26"/>
        <end position="101"/>
    </location>
</feature>
<feature type="compositionally biased region" description="Basic and acidic residues" evidence="1">
    <location>
        <begin position="74"/>
        <end position="86"/>
    </location>
</feature>
<protein>
    <submittedName>
        <fullName evidence="2">Uncharacterized protein</fullName>
    </submittedName>
</protein>
<organism evidence="2 3">
    <name type="scientific">Gossypium tomentosum</name>
    <name type="common">Hawaiian cotton</name>
    <name type="synonym">Gossypium sandvicense</name>
    <dbReference type="NCBI Taxonomy" id="34277"/>
    <lineage>
        <taxon>Eukaryota</taxon>
        <taxon>Viridiplantae</taxon>
        <taxon>Streptophyta</taxon>
        <taxon>Embryophyta</taxon>
        <taxon>Tracheophyta</taxon>
        <taxon>Spermatophyta</taxon>
        <taxon>Magnoliopsida</taxon>
        <taxon>eudicotyledons</taxon>
        <taxon>Gunneridae</taxon>
        <taxon>Pentapetalae</taxon>
        <taxon>rosids</taxon>
        <taxon>malvids</taxon>
        <taxon>Malvales</taxon>
        <taxon>Malvaceae</taxon>
        <taxon>Malvoideae</taxon>
        <taxon>Gossypium</taxon>
    </lineage>
</organism>
<dbReference type="Proteomes" id="UP000322667">
    <property type="component" value="Chromosome D08"/>
</dbReference>
<name>A0A5D2JWF9_GOSTO</name>
<feature type="compositionally biased region" description="Basic and acidic residues" evidence="1">
    <location>
        <begin position="47"/>
        <end position="64"/>
    </location>
</feature>
<sequence length="101" mass="11319">MLKKQVDDGTVMTDANMVDNRSISIINSNSGKKMSSKRIGPGQRGSLRVDECGSKKRKFMEGRVESLNAEDEHDNSTKRQKKGQEKDQEESLTETMSNILV</sequence>
<keyword evidence="3" id="KW-1185">Reference proteome</keyword>
<proteinExistence type="predicted"/>
<evidence type="ECO:0000313" key="3">
    <source>
        <dbReference type="Proteomes" id="UP000322667"/>
    </source>
</evidence>